<evidence type="ECO:0000313" key="1">
    <source>
        <dbReference type="EMBL" id="PNQ95033.1"/>
    </source>
</evidence>
<geneLocation type="plasmid" evidence="1">
    <name>p45unnamed</name>
</geneLocation>
<proteinExistence type="predicted"/>
<dbReference type="RefSeq" id="WP_103041686.1">
    <property type="nucleotide sequence ID" value="NZ_POWG01000065.1"/>
</dbReference>
<name>A0A2K1FR67_9PROT</name>
<protein>
    <submittedName>
        <fullName evidence="1">Uncharacterized protein</fullName>
    </submittedName>
</protein>
<reference evidence="1 2" key="1">
    <citation type="submission" date="2018-01" db="EMBL/GenBank/DDBJ databases">
        <title>Whole genome sequence of Azospirillum brasilense REC3 isolated from strawberry roots.</title>
        <authorList>
            <person name="Fontana C.A."/>
            <person name="Salazar S.M."/>
            <person name="Bassi D."/>
            <person name="Puglisi E."/>
            <person name="Lovaisa N.C."/>
            <person name="Toffoli L.M."/>
            <person name="Pedraza R."/>
            <person name="Cocconcelli P.S."/>
        </authorList>
    </citation>
    <scope>NUCLEOTIDE SEQUENCE [LARGE SCALE GENOMIC DNA]</scope>
    <source>
        <strain evidence="1 2">REC3</strain>
        <plasmid evidence="1">p45unnamed</plasmid>
    </source>
</reference>
<dbReference type="EMBL" id="POWG01000065">
    <property type="protein sequence ID" value="PNQ95033.1"/>
    <property type="molecule type" value="Genomic_DNA"/>
</dbReference>
<keyword evidence="1" id="KW-0614">Plasmid</keyword>
<sequence>MSFVLRFRGEGPAYERAKAVADAMGLPMEDYLLACIAEGNKMLRTRHLPLDAELDEPAFIRRGLSLEGI</sequence>
<gene>
    <name evidence="1" type="ORF">C1S70_31165</name>
</gene>
<dbReference type="Proteomes" id="UP000236268">
    <property type="component" value="Unassembled WGS sequence"/>
</dbReference>
<dbReference type="AlphaFoldDB" id="A0A2K1FR67"/>
<organism evidence="1 2">
    <name type="scientific">Azospirillum argentinense</name>
    <dbReference type="NCBI Taxonomy" id="2970906"/>
    <lineage>
        <taxon>Bacteria</taxon>
        <taxon>Pseudomonadati</taxon>
        <taxon>Pseudomonadota</taxon>
        <taxon>Alphaproteobacteria</taxon>
        <taxon>Rhodospirillales</taxon>
        <taxon>Azospirillaceae</taxon>
        <taxon>Azospirillum</taxon>
    </lineage>
</organism>
<comment type="caution">
    <text evidence="1">The sequence shown here is derived from an EMBL/GenBank/DDBJ whole genome shotgun (WGS) entry which is preliminary data.</text>
</comment>
<accession>A0A2K1FR67</accession>
<evidence type="ECO:0000313" key="2">
    <source>
        <dbReference type="Proteomes" id="UP000236268"/>
    </source>
</evidence>